<dbReference type="Pfam" id="PF03466">
    <property type="entry name" value="LysR_substrate"/>
    <property type="match status" value="1"/>
</dbReference>
<dbReference type="SUPFAM" id="SSF53850">
    <property type="entry name" value="Periplasmic binding protein-like II"/>
    <property type="match status" value="1"/>
</dbReference>
<feature type="domain" description="HTH lysR-type" evidence="6">
    <location>
        <begin position="22"/>
        <end position="78"/>
    </location>
</feature>
<evidence type="ECO:0000256" key="5">
    <source>
        <dbReference type="ARBA" id="ARBA00023163"/>
    </source>
</evidence>
<dbReference type="Gene3D" id="3.40.190.290">
    <property type="match status" value="1"/>
</dbReference>
<proteinExistence type="inferred from homology"/>
<dbReference type="PANTHER" id="PTHR30537">
    <property type="entry name" value="HTH-TYPE TRANSCRIPTIONAL REGULATOR"/>
    <property type="match status" value="1"/>
</dbReference>
<dbReference type="RefSeq" id="WP_244431478.1">
    <property type="nucleotide sequence ID" value="NZ_JBGBYD010000001.1"/>
</dbReference>
<comment type="similarity">
    <text evidence="2">Belongs to the LysR transcriptional regulatory family.</text>
</comment>
<dbReference type="Gene3D" id="1.10.10.10">
    <property type="entry name" value="Winged helix-like DNA-binding domain superfamily/Winged helix DNA-binding domain"/>
    <property type="match status" value="1"/>
</dbReference>
<dbReference type="CDD" id="cd08474">
    <property type="entry name" value="PBP2_CrgA_like_5"/>
    <property type="match status" value="1"/>
</dbReference>
<dbReference type="EMBL" id="JBGBZN010000001">
    <property type="protein sequence ID" value="MEY9467754.1"/>
    <property type="molecule type" value="Genomic_DNA"/>
</dbReference>
<reference evidence="7 8" key="1">
    <citation type="submission" date="2024-07" db="EMBL/GenBank/DDBJ databases">
        <title>Genomic Encyclopedia of Type Strains, Phase V (KMG-V): Genome sequencing to study the core and pangenomes of soil and plant-associated prokaryotes.</title>
        <authorList>
            <person name="Whitman W."/>
        </authorList>
    </citation>
    <scope>NUCLEOTIDE SEQUENCE [LARGE SCALE GENOMIC DNA]</scope>
    <source>
        <strain evidence="7 8">USDA 222</strain>
    </source>
</reference>
<keyword evidence="4 7" id="KW-0238">DNA-binding</keyword>
<keyword evidence="8" id="KW-1185">Reference proteome</keyword>
<dbReference type="Pfam" id="PF00126">
    <property type="entry name" value="HTH_1"/>
    <property type="match status" value="1"/>
</dbReference>
<evidence type="ECO:0000259" key="6">
    <source>
        <dbReference type="PROSITE" id="PS50931"/>
    </source>
</evidence>
<name>A0ABV4G8R2_9BRAD</name>
<comment type="function">
    <text evidence="1">NodD regulates the expression of the nodABCFE genes which encode other nodulation proteins. NodD is also a negative regulator of its own expression. Binds flavonoids as inducers.</text>
</comment>
<evidence type="ECO:0000256" key="1">
    <source>
        <dbReference type="ARBA" id="ARBA00003502"/>
    </source>
</evidence>
<dbReference type="Proteomes" id="UP001565474">
    <property type="component" value="Unassembled WGS sequence"/>
</dbReference>
<sequence length="313" mass="34166">MDIQQSAVHSLSMARPTLTRSDLGDLNLFRTIPRAGGFRRAALELDVSASALSHALRGLETRLGVRLANRRNRSVTLIEAGEKLLASLESGFEAIESGIENLNVHRDTPSGRLRINVLTDAARLALGPNLAGFMASYPKVKLEVVVQDEFVDIVSGSFDAGIRFGGSVPEHMIAVPIGADLRWIMIASPEYLARGPRLKHPSDLSSHRCIGLRTGTGAIYHWELEGPERAQISLDWAIVVNETALAIEIVGTGGGIAYCVERRVHDQLKSGALKEVLPKWSSFGPAFHVYYSSRRQVPSALRALISFLKNEVQ</sequence>
<evidence type="ECO:0000313" key="8">
    <source>
        <dbReference type="Proteomes" id="UP001565474"/>
    </source>
</evidence>
<dbReference type="GO" id="GO:0003677">
    <property type="term" value="F:DNA binding"/>
    <property type="evidence" value="ECO:0007669"/>
    <property type="project" value="UniProtKB-KW"/>
</dbReference>
<organism evidence="7 8">
    <name type="scientific">Bradyrhizobium yuanmingense</name>
    <dbReference type="NCBI Taxonomy" id="108015"/>
    <lineage>
        <taxon>Bacteria</taxon>
        <taxon>Pseudomonadati</taxon>
        <taxon>Pseudomonadota</taxon>
        <taxon>Alphaproteobacteria</taxon>
        <taxon>Hyphomicrobiales</taxon>
        <taxon>Nitrobacteraceae</taxon>
        <taxon>Bradyrhizobium</taxon>
    </lineage>
</organism>
<protein>
    <submittedName>
        <fullName evidence="7">DNA-binding transcriptional LysR family regulator</fullName>
    </submittedName>
</protein>
<dbReference type="PROSITE" id="PS50931">
    <property type="entry name" value="HTH_LYSR"/>
    <property type="match status" value="1"/>
</dbReference>
<evidence type="ECO:0000256" key="2">
    <source>
        <dbReference type="ARBA" id="ARBA00009437"/>
    </source>
</evidence>
<evidence type="ECO:0000256" key="3">
    <source>
        <dbReference type="ARBA" id="ARBA00023015"/>
    </source>
</evidence>
<keyword evidence="3" id="KW-0805">Transcription regulation</keyword>
<dbReference type="SUPFAM" id="SSF46785">
    <property type="entry name" value="Winged helix' DNA-binding domain"/>
    <property type="match status" value="1"/>
</dbReference>
<comment type="caution">
    <text evidence="7">The sequence shown here is derived from an EMBL/GenBank/DDBJ whole genome shotgun (WGS) entry which is preliminary data.</text>
</comment>
<gene>
    <name evidence="7" type="ORF">ABH992_000153</name>
</gene>
<dbReference type="InterPro" id="IPR036390">
    <property type="entry name" value="WH_DNA-bd_sf"/>
</dbReference>
<dbReference type="InterPro" id="IPR036388">
    <property type="entry name" value="WH-like_DNA-bd_sf"/>
</dbReference>
<dbReference type="PANTHER" id="PTHR30537:SF1">
    <property type="entry name" value="HTH-TYPE TRANSCRIPTIONAL REGULATOR PGRR"/>
    <property type="match status" value="1"/>
</dbReference>
<dbReference type="InterPro" id="IPR058163">
    <property type="entry name" value="LysR-type_TF_proteobact-type"/>
</dbReference>
<evidence type="ECO:0000313" key="7">
    <source>
        <dbReference type="EMBL" id="MEY9467754.1"/>
    </source>
</evidence>
<evidence type="ECO:0000256" key="4">
    <source>
        <dbReference type="ARBA" id="ARBA00023125"/>
    </source>
</evidence>
<dbReference type="InterPro" id="IPR005119">
    <property type="entry name" value="LysR_subst-bd"/>
</dbReference>
<accession>A0ABV4G8R2</accession>
<dbReference type="InterPro" id="IPR000847">
    <property type="entry name" value="LysR_HTH_N"/>
</dbReference>
<keyword evidence="5" id="KW-0804">Transcription</keyword>